<evidence type="ECO:0000313" key="4">
    <source>
        <dbReference type="Proteomes" id="UP000264217"/>
    </source>
</evidence>
<keyword evidence="4" id="KW-1185">Reference proteome</keyword>
<sequence length="350" mass="40405">MITRPYAKFFVSAQFWVMVFLLAFVCMPLIYPVKFPVQFWVKQTFDFAIWSGVFFFSGYVLAPKVIFKGQILLSIIIVILIMIGVVWVDNQLDKLLHMQEAMDKTFGTKQHSTPHLGNFIAVVVTLLLLGMGTISAVVQRFQADRLKEQVLQQEKIVSELSFLKTQINPHFFFNVLNTIYALIGSKNTDTAQESVYTLSHMMRYVLYDTKHDHTTLAKEIAFIDDYIKLMRLRLPDAVQVIFEKPLTQANAELSPMLFLPYIENAFKHGVSSVHPSYIYIELKQAGNELLFEIRNSLFEQQPDNKEESNGIGLKNTQRRLDLLYPGKHLLQVEKDDTAREFVVKLKLQLQ</sequence>
<keyword evidence="1" id="KW-0472">Membrane</keyword>
<comment type="caution">
    <text evidence="3">The sequence shown here is derived from an EMBL/GenBank/DDBJ whole genome shotgun (WGS) entry which is preliminary data.</text>
</comment>
<feature type="transmembrane region" description="Helical" evidence="1">
    <location>
        <begin position="9"/>
        <end position="31"/>
    </location>
</feature>
<dbReference type="AlphaFoldDB" id="A0A372NVX6"/>
<dbReference type="SUPFAM" id="SSF55874">
    <property type="entry name" value="ATPase domain of HSP90 chaperone/DNA topoisomerase II/histidine kinase"/>
    <property type="match status" value="1"/>
</dbReference>
<keyword evidence="3" id="KW-0418">Kinase</keyword>
<dbReference type="Proteomes" id="UP000264217">
    <property type="component" value="Unassembled WGS sequence"/>
</dbReference>
<dbReference type="InterPro" id="IPR010559">
    <property type="entry name" value="Sig_transdc_His_kin_internal"/>
</dbReference>
<keyword evidence="1" id="KW-1133">Transmembrane helix</keyword>
<protein>
    <submittedName>
        <fullName evidence="3">Sensor histidine kinase</fullName>
    </submittedName>
</protein>
<gene>
    <name evidence="3" type="ORF">D0C36_00205</name>
</gene>
<dbReference type="Gene3D" id="3.30.565.10">
    <property type="entry name" value="Histidine kinase-like ATPase, C-terminal domain"/>
    <property type="match status" value="1"/>
</dbReference>
<evidence type="ECO:0000259" key="2">
    <source>
        <dbReference type="Pfam" id="PF06580"/>
    </source>
</evidence>
<evidence type="ECO:0000256" key="1">
    <source>
        <dbReference type="SAM" id="Phobius"/>
    </source>
</evidence>
<name>A0A372NVX6_9SPHI</name>
<dbReference type="EMBL" id="QWDC01000001">
    <property type="protein sequence ID" value="RFZ94021.1"/>
    <property type="molecule type" value="Genomic_DNA"/>
</dbReference>
<proteinExistence type="predicted"/>
<organism evidence="3 4">
    <name type="scientific">Mucilaginibacter conchicola</name>
    <dbReference type="NCBI Taxonomy" id="2303333"/>
    <lineage>
        <taxon>Bacteria</taxon>
        <taxon>Pseudomonadati</taxon>
        <taxon>Bacteroidota</taxon>
        <taxon>Sphingobacteriia</taxon>
        <taxon>Sphingobacteriales</taxon>
        <taxon>Sphingobacteriaceae</taxon>
        <taxon>Mucilaginibacter</taxon>
    </lineage>
</organism>
<dbReference type="InterPro" id="IPR050640">
    <property type="entry name" value="Bact_2-comp_sensor_kinase"/>
</dbReference>
<accession>A0A372NVX6</accession>
<dbReference type="GO" id="GO:0016020">
    <property type="term" value="C:membrane"/>
    <property type="evidence" value="ECO:0007669"/>
    <property type="project" value="InterPro"/>
</dbReference>
<feature type="transmembrane region" description="Helical" evidence="1">
    <location>
        <begin position="69"/>
        <end position="88"/>
    </location>
</feature>
<feature type="domain" description="Signal transduction histidine kinase internal region" evidence="2">
    <location>
        <begin position="159"/>
        <end position="237"/>
    </location>
</feature>
<feature type="transmembrane region" description="Helical" evidence="1">
    <location>
        <begin position="119"/>
        <end position="138"/>
    </location>
</feature>
<dbReference type="PANTHER" id="PTHR34220:SF7">
    <property type="entry name" value="SENSOR HISTIDINE KINASE YPDA"/>
    <property type="match status" value="1"/>
</dbReference>
<dbReference type="RefSeq" id="WP_117389587.1">
    <property type="nucleotide sequence ID" value="NZ_QWDC01000001.1"/>
</dbReference>
<evidence type="ECO:0000313" key="3">
    <source>
        <dbReference type="EMBL" id="RFZ94021.1"/>
    </source>
</evidence>
<dbReference type="InterPro" id="IPR036890">
    <property type="entry name" value="HATPase_C_sf"/>
</dbReference>
<dbReference type="GO" id="GO:0000155">
    <property type="term" value="F:phosphorelay sensor kinase activity"/>
    <property type="evidence" value="ECO:0007669"/>
    <property type="project" value="InterPro"/>
</dbReference>
<reference evidence="3 4" key="1">
    <citation type="submission" date="2018-08" db="EMBL/GenBank/DDBJ databases">
        <title>Mucilaginibacter sp. MYSH2.</title>
        <authorList>
            <person name="Seo T."/>
        </authorList>
    </citation>
    <scope>NUCLEOTIDE SEQUENCE [LARGE SCALE GENOMIC DNA]</scope>
    <source>
        <strain evidence="3 4">MYSH2</strain>
    </source>
</reference>
<keyword evidence="1" id="KW-0812">Transmembrane</keyword>
<feature type="transmembrane region" description="Helical" evidence="1">
    <location>
        <begin position="43"/>
        <end position="62"/>
    </location>
</feature>
<dbReference type="PANTHER" id="PTHR34220">
    <property type="entry name" value="SENSOR HISTIDINE KINASE YPDA"/>
    <property type="match status" value="1"/>
</dbReference>
<dbReference type="OrthoDB" id="9792992at2"/>
<dbReference type="Pfam" id="PF06580">
    <property type="entry name" value="His_kinase"/>
    <property type="match status" value="1"/>
</dbReference>
<keyword evidence="3" id="KW-0808">Transferase</keyword>